<evidence type="ECO:0000313" key="2">
    <source>
        <dbReference type="Proteomes" id="UP000000745"/>
    </source>
</evidence>
<name>B7LTQ8_ESCF3</name>
<dbReference type="KEGG" id="efe:EFER_1958"/>
<gene>
    <name evidence="1" type="ordered locus">EFER_1958</name>
</gene>
<dbReference type="EMBL" id="CU928158">
    <property type="protein sequence ID" value="CAQ89465.1"/>
    <property type="molecule type" value="Genomic_DNA"/>
</dbReference>
<dbReference type="AlphaFoldDB" id="B7LTQ8"/>
<sequence>MNDKLSLIVFITFLVLRSVDVNAAGNTYYKLPEEIRGFVDVADSCEYGISINDEYFIKENCSDIEGKLNSLKGKYSDKYILSILSIYDDTVIIYLDYKKEKIVQSNDDMVIEVLFLYLL</sequence>
<proteinExistence type="predicted"/>
<dbReference type="GeneID" id="75057010"/>
<keyword evidence="2" id="KW-1185">Reference proteome</keyword>
<accession>B7LTQ8</accession>
<evidence type="ECO:0000313" key="1">
    <source>
        <dbReference type="EMBL" id="CAQ89465.1"/>
    </source>
</evidence>
<reference evidence="2" key="1">
    <citation type="journal article" date="2009" name="PLoS Genet.">
        <title>Organised genome dynamics in the Escherichia coli species results in highly diverse adaptive paths.</title>
        <authorList>
            <person name="Touchon M."/>
            <person name="Hoede C."/>
            <person name="Tenaillon O."/>
            <person name="Barbe V."/>
            <person name="Baeriswyl S."/>
            <person name="Bidet P."/>
            <person name="Bingen E."/>
            <person name="Bonacorsi S."/>
            <person name="Bouchier C."/>
            <person name="Bouvet O."/>
            <person name="Calteau A."/>
            <person name="Chiapello H."/>
            <person name="Clermont O."/>
            <person name="Cruveiller S."/>
            <person name="Danchin A."/>
            <person name="Diard M."/>
            <person name="Dossat C."/>
            <person name="Karoui M.E."/>
            <person name="Frapy E."/>
            <person name="Garry L."/>
            <person name="Ghigo J.M."/>
            <person name="Gilles A.M."/>
            <person name="Johnson J."/>
            <person name="Le Bouguenec C."/>
            <person name="Lescat M."/>
            <person name="Mangenot S."/>
            <person name="Martinez-Jehanne V."/>
            <person name="Matic I."/>
            <person name="Nassif X."/>
            <person name="Oztas S."/>
            <person name="Petit M.A."/>
            <person name="Pichon C."/>
            <person name="Rouy Z."/>
            <person name="Ruf C.S."/>
            <person name="Schneider D."/>
            <person name="Tourret J."/>
            <person name="Vacherie B."/>
            <person name="Vallenet D."/>
            <person name="Medigue C."/>
            <person name="Rocha E.P.C."/>
            <person name="Denamur E."/>
        </authorList>
    </citation>
    <scope>NUCLEOTIDE SEQUENCE [LARGE SCALE GENOMIC DNA]</scope>
    <source>
        <strain evidence="2">ATCC 35469 / DSM 13698 / BCRC 15582 / CCUG 18766 / IAM 14443 / JCM 21226 / LMG 7866 / NBRC 102419 / NCTC 12128 / CDC 0568-73</strain>
    </source>
</reference>
<dbReference type="HOGENOM" id="CLU_2219129_0_0_6"/>
<protein>
    <submittedName>
        <fullName evidence="1">Uncharacterized protein</fullName>
    </submittedName>
</protein>
<organism evidence="1 2">
    <name type="scientific">Escherichia fergusonii (strain ATCC 35469 / DSM 13698 / CCUG 18766 / IAM 14443 / JCM 21226 / LMG 7866 / NBRC 102419 / NCTC 12128 / CDC 0568-73)</name>
    <dbReference type="NCBI Taxonomy" id="585054"/>
    <lineage>
        <taxon>Bacteria</taxon>
        <taxon>Pseudomonadati</taxon>
        <taxon>Pseudomonadota</taxon>
        <taxon>Gammaproteobacteria</taxon>
        <taxon>Enterobacterales</taxon>
        <taxon>Enterobacteriaceae</taxon>
        <taxon>Escherichia</taxon>
    </lineage>
</organism>
<dbReference type="Proteomes" id="UP000000745">
    <property type="component" value="Chromosome"/>
</dbReference>
<dbReference type="RefSeq" id="WP_000998325.1">
    <property type="nucleotide sequence ID" value="NC_011740.1"/>
</dbReference>